<dbReference type="Proteomes" id="UP001165065">
    <property type="component" value="Unassembled WGS sequence"/>
</dbReference>
<name>A0A9W7LDE2_9STRA</name>
<keyword evidence="2" id="KW-1185">Reference proteome</keyword>
<gene>
    <name evidence="1" type="ORF">TrCOL_g6621</name>
</gene>
<accession>A0A9W7LDE2</accession>
<dbReference type="EMBL" id="BRYA01000255">
    <property type="protein sequence ID" value="GMI45567.1"/>
    <property type="molecule type" value="Genomic_DNA"/>
</dbReference>
<reference evidence="2" key="1">
    <citation type="journal article" date="2023" name="Commun. Biol.">
        <title>Genome analysis of Parmales, the sister group of diatoms, reveals the evolutionary specialization of diatoms from phago-mixotrophs to photoautotrophs.</title>
        <authorList>
            <person name="Ban H."/>
            <person name="Sato S."/>
            <person name="Yoshikawa S."/>
            <person name="Yamada K."/>
            <person name="Nakamura Y."/>
            <person name="Ichinomiya M."/>
            <person name="Sato N."/>
            <person name="Blanc-Mathieu R."/>
            <person name="Endo H."/>
            <person name="Kuwata A."/>
            <person name="Ogata H."/>
        </authorList>
    </citation>
    <scope>NUCLEOTIDE SEQUENCE [LARGE SCALE GENOMIC DNA]</scope>
</reference>
<feature type="non-terminal residue" evidence="1">
    <location>
        <position position="253"/>
    </location>
</feature>
<evidence type="ECO:0000313" key="2">
    <source>
        <dbReference type="Proteomes" id="UP001165065"/>
    </source>
</evidence>
<comment type="caution">
    <text evidence="1">The sequence shown here is derived from an EMBL/GenBank/DDBJ whole genome shotgun (WGS) entry which is preliminary data.</text>
</comment>
<sequence length="253" mass="27640">MAAEADQEEFDDELLRDVSFALRGAADDERGSAVETVRREQAIRKLAKVEREGVIGYRRLVEICVIEGVIPNDDGVLVKEIVRHICEILAREGQGGGWAFPMNPKHGTIVDPNKWDLATVGGTNRNSGRGGYQSALVSVELADALVGMIWQLTTRGRGAAGEREWGDIAHLIEKGCRSVFRDTAIPELAIYDKDKGKARGKARGVAVMVRVRLLTAGIMVAREHKGEAERARMLEVCTGVISEVHRLSGSKQA</sequence>
<dbReference type="OrthoDB" id="225099at2759"/>
<evidence type="ECO:0000313" key="1">
    <source>
        <dbReference type="EMBL" id="GMI45567.1"/>
    </source>
</evidence>
<proteinExistence type="predicted"/>
<dbReference type="AlphaFoldDB" id="A0A9W7LDE2"/>
<protein>
    <submittedName>
        <fullName evidence="1">Uncharacterized protein</fullName>
    </submittedName>
</protein>
<organism evidence="1 2">
    <name type="scientific">Triparma columacea</name>
    <dbReference type="NCBI Taxonomy" id="722753"/>
    <lineage>
        <taxon>Eukaryota</taxon>
        <taxon>Sar</taxon>
        <taxon>Stramenopiles</taxon>
        <taxon>Ochrophyta</taxon>
        <taxon>Bolidophyceae</taxon>
        <taxon>Parmales</taxon>
        <taxon>Triparmaceae</taxon>
        <taxon>Triparma</taxon>
    </lineage>
</organism>